<feature type="transmembrane region" description="Helical" evidence="9">
    <location>
        <begin position="121"/>
        <end position="147"/>
    </location>
</feature>
<name>A0ABU0E7D7_9FIRM</name>
<comment type="similarity">
    <text evidence="2">Belongs to the dicarboxylate/amino acid:cation symporter (DAACS) (TC 2.A.23) family.</text>
</comment>
<feature type="transmembrane region" description="Helical" evidence="9">
    <location>
        <begin position="12"/>
        <end position="33"/>
    </location>
</feature>
<dbReference type="PRINTS" id="PR00173">
    <property type="entry name" value="EDTRNSPORT"/>
</dbReference>
<dbReference type="Proteomes" id="UP001230220">
    <property type="component" value="Unassembled WGS sequence"/>
</dbReference>
<dbReference type="EMBL" id="JAUSUR010000007">
    <property type="protein sequence ID" value="MDQ0362631.1"/>
    <property type="molecule type" value="Genomic_DNA"/>
</dbReference>
<gene>
    <name evidence="10" type="ORF">J2S15_003385</name>
</gene>
<comment type="caution">
    <text evidence="10">The sequence shown here is derived from an EMBL/GenBank/DDBJ whole genome shotgun (WGS) entry which is preliminary data.</text>
</comment>
<feature type="transmembrane region" description="Helical" evidence="9">
    <location>
        <begin position="341"/>
        <end position="362"/>
    </location>
</feature>
<dbReference type="Gene3D" id="1.10.3860.10">
    <property type="entry name" value="Sodium:dicarboxylate symporter"/>
    <property type="match status" value="1"/>
</dbReference>
<keyword evidence="6 9" id="KW-1133">Transmembrane helix</keyword>
<dbReference type="PANTHER" id="PTHR42865:SF5">
    <property type="entry name" value="L-CYSTINE TRANSPORTER TCYP"/>
    <property type="match status" value="1"/>
</dbReference>
<evidence type="ECO:0000256" key="5">
    <source>
        <dbReference type="ARBA" id="ARBA00022692"/>
    </source>
</evidence>
<feature type="transmembrane region" description="Helical" evidence="9">
    <location>
        <begin position="303"/>
        <end position="321"/>
    </location>
</feature>
<evidence type="ECO:0000256" key="8">
    <source>
        <dbReference type="ARBA" id="ARBA00031293"/>
    </source>
</evidence>
<organism evidence="10 11">
    <name type="scientific">Breznakia pachnodae</name>
    <dbReference type="NCBI Taxonomy" id="265178"/>
    <lineage>
        <taxon>Bacteria</taxon>
        <taxon>Bacillati</taxon>
        <taxon>Bacillota</taxon>
        <taxon>Erysipelotrichia</taxon>
        <taxon>Erysipelotrichales</taxon>
        <taxon>Erysipelotrichaceae</taxon>
        <taxon>Breznakia</taxon>
    </lineage>
</organism>
<accession>A0ABU0E7D7</accession>
<dbReference type="SUPFAM" id="SSF118215">
    <property type="entry name" value="Proton glutamate symport protein"/>
    <property type="match status" value="1"/>
</dbReference>
<feature type="transmembrane region" description="Helical" evidence="9">
    <location>
        <begin position="374"/>
        <end position="392"/>
    </location>
</feature>
<keyword evidence="4" id="KW-0813">Transport</keyword>
<sequence>MNQSFFEKFLMISQWQTVLLIAILAVTFGVVFYMTKKKISFSARVMVAMVLGLALGLFIQMLSGFPDDPSQVTYVNEATTWYGLFGNGFMSLIKMLVIPLVLVSIIHVIINMEEGAKIGKLVRNSLIITMTMVAIASLVGLTLGILFGVGEGVSVVEGTAEIKEVSSVVTTLTNLIPSNPVEAMVNMNVIGIVIFAAFLGVGARRMHGREKYKAVIEPFYAGINALHQIIISITMTIIKLMPYAVVPLLANTIALRGLSSIVEVGKFILVLYLAIVIMFVLQLVQLTVFGVNPINYLKKGLRVFILAFTSRSSVGVLPVTIDSLTKDMGVNQSTASFVASFGTTAGMQGCAGVFPALLLVYVANMSGVTIDITFIIMAVIVVTLGSLGIAGIPGTATMAASVALSGMGMESLFPTISPILAIDPLIDMGRTLLNVSGSMANAIAVDRSLGTIDMDVYRNNEITVNT</sequence>
<keyword evidence="7 9" id="KW-0472">Membrane</keyword>
<evidence type="ECO:0000256" key="2">
    <source>
        <dbReference type="ARBA" id="ARBA00006148"/>
    </source>
</evidence>
<evidence type="ECO:0000256" key="9">
    <source>
        <dbReference type="SAM" id="Phobius"/>
    </source>
</evidence>
<keyword evidence="5 9" id="KW-0812">Transmembrane</keyword>
<keyword evidence="11" id="KW-1185">Reference proteome</keyword>
<evidence type="ECO:0000256" key="3">
    <source>
        <dbReference type="ARBA" id="ARBA00022031"/>
    </source>
</evidence>
<evidence type="ECO:0000256" key="7">
    <source>
        <dbReference type="ARBA" id="ARBA00023136"/>
    </source>
</evidence>
<dbReference type="RefSeq" id="WP_307410414.1">
    <property type="nucleotide sequence ID" value="NZ_JAUSUR010000007.1"/>
</dbReference>
<evidence type="ECO:0000313" key="10">
    <source>
        <dbReference type="EMBL" id="MDQ0362631.1"/>
    </source>
</evidence>
<evidence type="ECO:0000313" key="11">
    <source>
        <dbReference type="Proteomes" id="UP001230220"/>
    </source>
</evidence>
<feature type="transmembrane region" description="Helical" evidence="9">
    <location>
        <begin position="183"/>
        <end position="203"/>
    </location>
</feature>
<feature type="transmembrane region" description="Helical" evidence="9">
    <location>
        <begin position="85"/>
        <end position="109"/>
    </location>
</feature>
<dbReference type="InterPro" id="IPR001991">
    <property type="entry name" value="Na-dicarboxylate_symporter"/>
</dbReference>
<evidence type="ECO:0000256" key="1">
    <source>
        <dbReference type="ARBA" id="ARBA00004141"/>
    </source>
</evidence>
<evidence type="ECO:0000256" key="6">
    <source>
        <dbReference type="ARBA" id="ARBA00022989"/>
    </source>
</evidence>
<reference evidence="10 11" key="1">
    <citation type="submission" date="2023-07" db="EMBL/GenBank/DDBJ databases">
        <title>Genomic Encyclopedia of Type Strains, Phase IV (KMG-IV): sequencing the most valuable type-strain genomes for metagenomic binning, comparative biology and taxonomic classification.</title>
        <authorList>
            <person name="Goeker M."/>
        </authorList>
    </citation>
    <scope>NUCLEOTIDE SEQUENCE [LARGE SCALE GENOMIC DNA]</scope>
    <source>
        <strain evidence="10 11">DSM 16784</strain>
    </source>
</reference>
<dbReference type="InterPro" id="IPR036458">
    <property type="entry name" value="Na:dicarbo_symporter_sf"/>
</dbReference>
<dbReference type="Pfam" id="PF00375">
    <property type="entry name" value="SDF"/>
    <property type="match status" value="1"/>
</dbReference>
<evidence type="ECO:0000256" key="4">
    <source>
        <dbReference type="ARBA" id="ARBA00022448"/>
    </source>
</evidence>
<feature type="transmembrane region" description="Helical" evidence="9">
    <location>
        <begin position="45"/>
        <end position="65"/>
    </location>
</feature>
<feature type="transmembrane region" description="Helical" evidence="9">
    <location>
        <begin position="267"/>
        <end position="291"/>
    </location>
</feature>
<dbReference type="PANTHER" id="PTHR42865">
    <property type="entry name" value="PROTON/GLUTAMATE-ASPARTATE SYMPORTER"/>
    <property type="match status" value="1"/>
</dbReference>
<protein>
    <recommendedName>
        <fullName evidence="3">L-cystine uptake protein TcyP</fullName>
    </recommendedName>
    <alternativeName>
        <fullName evidence="8">Transporter of cystine TcyP</fullName>
    </alternativeName>
</protein>
<proteinExistence type="inferred from homology"/>
<comment type="subcellular location">
    <subcellularLocation>
        <location evidence="1">Membrane</location>
        <topology evidence="1">Multi-pass membrane protein</topology>
    </subcellularLocation>
</comment>